<evidence type="ECO:0000313" key="2">
    <source>
        <dbReference type="Proteomes" id="UP000182192"/>
    </source>
</evidence>
<gene>
    <name evidence="1" type="ORF">SAMN02910406_02163</name>
</gene>
<reference evidence="1 2" key="1">
    <citation type="submission" date="2016-10" db="EMBL/GenBank/DDBJ databases">
        <authorList>
            <person name="de Groot N.N."/>
        </authorList>
    </citation>
    <scope>NUCLEOTIDE SEQUENCE [LARGE SCALE GENOMIC DNA]</scope>
    <source>
        <strain evidence="1 2">AR67</strain>
    </source>
</reference>
<protein>
    <submittedName>
        <fullName evidence="1">Uncharacterized protein</fullName>
    </submittedName>
</protein>
<accession>A0A1I1L833</accession>
<sequence length="382" mass="44332">MGRVHDNLTTFYGDAILEKIRLGDKRFQQIFSSTITRCGGWDWPRPDYVCYDSTLNAKYALEFKPPFQTKREYLTGLGQSISYLQEYQYSGLILPYLADDGFKIANFVNDTLSSPEFKEVCTSLFAYDLSTKTIDILRPIDSQRKSAPKTTPNEIKTFWCWWRDLSHFEVYDLLNLSFMYTDEVGDIYSDHIFPEFYKRMINKQTKQWDGTPRNKNFTSNSEAAEKQNSKIPLVQLDLWSSSEGRLTNKGFKLLEIGKKYGANSEAFKHSLAYLILTTGKHLDLINIIEKFQKVTTVPQKSSDYAHDLEVFLDNNGFIGKRKPGGIKTGAKNSYLRDEMKLWNKFGLLLTKNTTQYFFPGIGYQFNWEQITNILRDSMDSYI</sequence>
<evidence type="ECO:0000313" key="1">
    <source>
        <dbReference type="EMBL" id="SFC67188.1"/>
    </source>
</evidence>
<dbReference type="OrthoDB" id="9255488at2"/>
<dbReference type="AlphaFoldDB" id="A0A1I1L833"/>
<organism evidence="1 2">
    <name type="scientific">Ruminococcus albus</name>
    <dbReference type="NCBI Taxonomy" id="1264"/>
    <lineage>
        <taxon>Bacteria</taxon>
        <taxon>Bacillati</taxon>
        <taxon>Bacillota</taxon>
        <taxon>Clostridia</taxon>
        <taxon>Eubacteriales</taxon>
        <taxon>Oscillospiraceae</taxon>
        <taxon>Ruminococcus</taxon>
    </lineage>
</organism>
<dbReference type="Proteomes" id="UP000182192">
    <property type="component" value="Unassembled WGS sequence"/>
</dbReference>
<dbReference type="EMBL" id="FOKQ01000017">
    <property type="protein sequence ID" value="SFC67188.1"/>
    <property type="molecule type" value="Genomic_DNA"/>
</dbReference>
<proteinExistence type="predicted"/>
<name>A0A1I1L833_RUMAL</name>
<dbReference type="RefSeq" id="WP_074961739.1">
    <property type="nucleotide sequence ID" value="NZ_FOKQ01000017.1"/>
</dbReference>